<dbReference type="InterPro" id="IPR002060">
    <property type="entry name" value="Squ/phyt_synthse"/>
</dbReference>
<name>A0A1H0YKY1_9MICO</name>
<dbReference type="Proteomes" id="UP000182690">
    <property type="component" value="Unassembled WGS sequence"/>
</dbReference>
<gene>
    <name evidence="1" type="ORF">SAMN04488565_0977</name>
</gene>
<sequence length="302" mass="33371">MRARSPLDRYSRSAMRASAVVIRSYSTSFGAATRLLGRRHRGHVRNVYALVRVADELVDGVTEGAGLTPAEQADALERLEAEVARAIRSGYSSDLIVHAFAQTARAARIDATLIAPFFASMRADLPPRDASEGADAAGLRGFDAEQHGAYVYGSAEVVGLMCLRIFTRHRSLDALEQHRLERGARSLGAAFQNVNFLRDLADDTDRLGRSYLGTQQRLTDADRIDWVRRIEAELADARAVLPLLPKDARSAVRCALNLFAELTRRISRTTVDDLYARRVRVPDWRKAGIIARSIARTAAEAR</sequence>
<dbReference type="SFLD" id="SFLDS00005">
    <property type="entry name" value="Isoprenoid_Synthase_Type_I"/>
    <property type="match status" value="1"/>
</dbReference>
<reference evidence="1 2" key="1">
    <citation type="submission" date="2016-10" db="EMBL/GenBank/DDBJ databases">
        <authorList>
            <person name="de Groot N.N."/>
        </authorList>
    </citation>
    <scope>NUCLEOTIDE SEQUENCE [LARGE SCALE GENOMIC DNA]</scope>
    <source>
        <strain evidence="1 2">DSM 22788</strain>
    </source>
</reference>
<dbReference type="SUPFAM" id="SSF48576">
    <property type="entry name" value="Terpenoid synthases"/>
    <property type="match status" value="1"/>
</dbReference>
<dbReference type="PANTHER" id="PTHR31480">
    <property type="entry name" value="BIFUNCTIONAL LYCOPENE CYCLASE/PHYTOENE SYNTHASE"/>
    <property type="match status" value="1"/>
</dbReference>
<dbReference type="Pfam" id="PF00494">
    <property type="entry name" value="SQS_PSY"/>
    <property type="match status" value="1"/>
</dbReference>
<evidence type="ECO:0000313" key="1">
    <source>
        <dbReference type="EMBL" id="SDQ15895.1"/>
    </source>
</evidence>
<dbReference type="EMBL" id="FNKB01000001">
    <property type="protein sequence ID" value="SDQ15895.1"/>
    <property type="molecule type" value="Genomic_DNA"/>
</dbReference>
<accession>A0A1H0YKY1</accession>
<dbReference type="Gene3D" id="1.10.600.10">
    <property type="entry name" value="Farnesyl Diphosphate Synthase"/>
    <property type="match status" value="1"/>
</dbReference>
<proteinExistence type="predicted"/>
<dbReference type="InterPro" id="IPR008949">
    <property type="entry name" value="Isoprenoid_synthase_dom_sf"/>
</dbReference>
<protein>
    <submittedName>
        <fullName evidence="1">Phytoene/squalene synthetase</fullName>
    </submittedName>
</protein>
<dbReference type="GO" id="GO:0016765">
    <property type="term" value="F:transferase activity, transferring alkyl or aryl (other than methyl) groups"/>
    <property type="evidence" value="ECO:0007669"/>
    <property type="project" value="UniProtKB-ARBA"/>
</dbReference>
<dbReference type="SFLD" id="SFLDG01018">
    <property type="entry name" value="Squalene/Phytoene_Synthase_Lik"/>
    <property type="match status" value="1"/>
</dbReference>
<dbReference type="eggNOG" id="COG1562">
    <property type="taxonomic scope" value="Bacteria"/>
</dbReference>
<evidence type="ECO:0000313" key="2">
    <source>
        <dbReference type="Proteomes" id="UP000182690"/>
    </source>
</evidence>
<dbReference type="AlphaFoldDB" id="A0A1H0YKY1"/>
<organism evidence="1 2">
    <name type="scientific">Leucobacter chromiiresistens</name>
    <dbReference type="NCBI Taxonomy" id="1079994"/>
    <lineage>
        <taxon>Bacteria</taxon>
        <taxon>Bacillati</taxon>
        <taxon>Actinomycetota</taxon>
        <taxon>Actinomycetes</taxon>
        <taxon>Micrococcales</taxon>
        <taxon>Microbacteriaceae</taxon>
        <taxon>Leucobacter</taxon>
    </lineage>
</organism>
<dbReference type="STRING" id="1079994.SAMN04488565_0977"/>